<evidence type="ECO:0000313" key="1">
    <source>
        <dbReference type="EMBL" id="KAF1303039.1"/>
    </source>
</evidence>
<dbReference type="Proteomes" id="UP000782705">
    <property type="component" value="Unassembled WGS sequence"/>
</dbReference>
<gene>
    <name evidence="1" type="ORF">BAU17_07875</name>
</gene>
<proteinExistence type="predicted"/>
<dbReference type="SUPFAM" id="SSF52540">
    <property type="entry name" value="P-loop containing nucleoside triphosphate hydrolases"/>
    <property type="match status" value="1"/>
</dbReference>
<evidence type="ECO:0008006" key="3">
    <source>
        <dbReference type="Google" id="ProtNLM"/>
    </source>
</evidence>
<accession>A0ABQ6YY81</accession>
<dbReference type="EMBL" id="MAEL01000044">
    <property type="protein sequence ID" value="KAF1303039.1"/>
    <property type="molecule type" value="Genomic_DNA"/>
</dbReference>
<protein>
    <recommendedName>
        <fullName evidence="3">Shikimate kinase</fullName>
    </recommendedName>
</protein>
<organism evidence="1 2">
    <name type="scientific">Candidatus Enterococcus willemsii</name>
    <dbReference type="NCBI Taxonomy" id="1857215"/>
    <lineage>
        <taxon>Bacteria</taxon>
        <taxon>Bacillati</taxon>
        <taxon>Bacillota</taxon>
        <taxon>Bacilli</taxon>
        <taxon>Lactobacillales</taxon>
        <taxon>Enterococcaceae</taxon>
        <taxon>Enterococcus</taxon>
    </lineage>
</organism>
<keyword evidence="2" id="KW-1185">Reference proteome</keyword>
<sequence length="192" mass="21583">MGLVVLIGAQAVGKMTVGKELEKQINGKLLYNHQTIDLFANFLDYGSETFRLSDLVRKELFQAFVRNKAENTTDTIIFTVLIDFDSPADQQFLQDISAIFLEAGEEVFLAELVTDLQTRMSRNICESRLAAKPSKRNIEHSQQELLLTAAESRLMSKPGELEKLVPNATVMVIDNTNLSPVETAEQIKQMFQ</sequence>
<reference evidence="1 2" key="1">
    <citation type="submission" date="2016-06" db="EMBL/GenBank/DDBJ databases">
        <title>Four novel species of enterococci isolated from chicken manure.</title>
        <authorList>
            <person name="Van Tyne D."/>
        </authorList>
    </citation>
    <scope>NUCLEOTIDE SEQUENCE [LARGE SCALE GENOMIC DNA]</scope>
    <source>
        <strain evidence="1 2">CU12B</strain>
    </source>
</reference>
<dbReference type="Gene3D" id="3.40.50.300">
    <property type="entry name" value="P-loop containing nucleotide triphosphate hydrolases"/>
    <property type="match status" value="1"/>
</dbReference>
<comment type="caution">
    <text evidence="1">The sequence shown here is derived from an EMBL/GenBank/DDBJ whole genome shotgun (WGS) entry which is preliminary data.</text>
</comment>
<dbReference type="InterPro" id="IPR027417">
    <property type="entry name" value="P-loop_NTPase"/>
</dbReference>
<name>A0ABQ6YY81_9ENTE</name>
<evidence type="ECO:0000313" key="2">
    <source>
        <dbReference type="Proteomes" id="UP000782705"/>
    </source>
</evidence>
<dbReference type="RefSeq" id="WP_161902410.1">
    <property type="nucleotide sequence ID" value="NZ_MAEL01000044.1"/>
</dbReference>